<dbReference type="EMBL" id="BGPR01059230">
    <property type="protein sequence ID" value="GBO35273.1"/>
    <property type="molecule type" value="Genomic_DNA"/>
</dbReference>
<sequence>MICDLIARGHTWGFIVRIRTVVTFPLRIVILQQSIETVLRSPSVDAFDALYFTRTVEPPDKQRFFAVPRREMRCKQRTLNL</sequence>
<gene>
    <name evidence="1" type="ORF">AVEN_43231_1</name>
</gene>
<proteinExistence type="predicted"/>
<reference evidence="1 2" key="1">
    <citation type="journal article" date="2019" name="Sci. Rep.">
        <title>Orb-weaving spider Araneus ventricosus genome elucidates the spidroin gene catalogue.</title>
        <authorList>
            <person name="Kono N."/>
            <person name="Nakamura H."/>
            <person name="Ohtoshi R."/>
            <person name="Moran D.A.P."/>
            <person name="Shinohara A."/>
            <person name="Yoshida Y."/>
            <person name="Fujiwara M."/>
            <person name="Mori M."/>
            <person name="Tomita M."/>
            <person name="Arakawa K."/>
        </authorList>
    </citation>
    <scope>NUCLEOTIDE SEQUENCE [LARGE SCALE GENOMIC DNA]</scope>
</reference>
<name>A0A4Y2WC69_ARAVE</name>
<dbReference type="AlphaFoldDB" id="A0A4Y2WC69"/>
<accession>A0A4Y2WC69</accession>
<keyword evidence="2" id="KW-1185">Reference proteome</keyword>
<comment type="caution">
    <text evidence="1">The sequence shown here is derived from an EMBL/GenBank/DDBJ whole genome shotgun (WGS) entry which is preliminary data.</text>
</comment>
<evidence type="ECO:0000313" key="2">
    <source>
        <dbReference type="Proteomes" id="UP000499080"/>
    </source>
</evidence>
<dbReference type="Proteomes" id="UP000499080">
    <property type="component" value="Unassembled WGS sequence"/>
</dbReference>
<organism evidence="1 2">
    <name type="scientific">Araneus ventricosus</name>
    <name type="common">Orbweaver spider</name>
    <name type="synonym">Epeira ventricosa</name>
    <dbReference type="NCBI Taxonomy" id="182803"/>
    <lineage>
        <taxon>Eukaryota</taxon>
        <taxon>Metazoa</taxon>
        <taxon>Ecdysozoa</taxon>
        <taxon>Arthropoda</taxon>
        <taxon>Chelicerata</taxon>
        <taxon>Arachnida</taxon>
        <taxon>Araneae</taxon>
        <taxon>Araneomorphae</taxon>
        <taxon>Entelegynae</taxon>
        <taxon>Araneoidea</taxon>
        <taxon>Araneidae</taxon>
        <taxon>Araneus</taxon>
    </lineage>
</organism>
<protein>
    <submittedName>
        <fullName evidence="1">Uncharacterized protein</fullName>
    </submittedName>
</protein>
<evidence type="ECO:0000313" key="1">
    <source>
        <dbReference type="EMBL" id="GBO35273.1"/>
    </source>
</evidence>